<dbReference type="PRINTS" id="PR00080">
    <property type="entry name" value="SDRFAMILY"/>
</dbReference>
<evidence type="ECO:0000313" key="3">
    <source>
        <dbReference type="EMBL" id="MFC4669982.1"/>
    </source>
</evidence>
<dbReference type="RefSeq" id="WP_380718510.1">
    <property type="nucleotide sequence ID" value="NZ_JBHSGI010000024.1"/>
</dbReference>
<dbReference type="CDD" id="cd05233">
    <property type="entry name" value="SDR_c"/>
    <property type="match status" value="1"/>
</dbReference>
<dbReference type="PANTHER" id="PTHR42760:SF133">
    <property type="entry name" value="3-OXOACYL-[ACYL-CARRIER-PROTEIN] REDUCTASE"/>
    <property type="match status" value="1"/>
</dbReference>
<comment type="similarity">
    <text evidence="1">Belongs to the short-chain dehydrogenases/reductases (SDR) family.</text>
</comment>
<proteinExistence type="inferred from homology"/>
<evidence type="ECO:0000256" key="2">
    <source>
        <dbReference type="ARBA" id="ARBA00023002"/>
    </source>
</evidence>
<name>A0ABV9KIP2_9RHOB</name>
<keyword evidence="2 3" id="KW-0560">Oxidoreductase</keyword>
<reference evidence="4" key="1">
    <citation type="journal article" date="2019" name="Int. J. Syst. Evol. Microbiol.">
        <title>The Global Catalogue of Microorganisms (GCM) 10K type strain sequencing project: providing services to taxonomists for standard genome sequencing and annotation.</title>
        <authorList>
            <consortium name="The Broad Institute Genomics Platform"/>
            <consortium name="The Broad Institute Genome Sequencing Center for Infectious Disease"/>
            <person name="Wu L."/>
            <person name="Ma J."/>
        </authorList>
    </citation>
    <scope>NUCLEOTIDE SEQUENCE [LARGE SCALE GENOMIC DNA]</scope>
    <source>
        <strain evidence="4">CGMCC 4.7283</strain>
    </source>
</reference>
<dbReference type="SUPFAM" id="SSF51735">
    <property type="entry name" value="NAD(P)-binding Rossmann-fold domains"/>
    <property type="match status" value="1"/>
</dbReference>
<sequence>MIIVTGGTHGIGRAAARILAGEGHRVLIAGRDAEAGEAAMREIAGLHYICADISEEAGCRAIVERAMELGEGLIRGLVNNAGLGRRHVFADTTVADWDLLMTVNARSVYLMTRLALDGLIAARGSVVNVASIAGRAGEEELALYTASKAAVIGLTQALALELGDRVRFNAICPGQIGTRMMGKVLSDPYRRRALELRIPVGRIADPAEVGEVIAWLVSDRSSYVNGAVIPVDGGETAGLRNPRAVDEPRI</sequence>
<dbReference type="InterPro" id="IPR002347">
    <property type="entry name" value="SDR_fam"/>
</dbReference>
<dbReference type="EMBL" id="JBHSGI010000024">
    <property type="protein sequence ID" value="MFC4669982.1"/>
    <property type="molecule type" value="Genomic_DNA"/>
</dbReference>
<dbReference type="Proteomes" id="UP001595973">
    <property type="component" value="Unassembled WGS sequence"/>
</dbReference>
<evidence type="ECO:0000256" key="1">
    <source>
        <dbReference type="ARBA" id="ARBA00006484"/>
    </source>
</evidence>
<dbReference type="Gene3D" id="3.40.50.720">
    <property type="entry name" value="NAD(P)-binding Rossmann-like Domain"/>
    <property type="match status" value="1"/>
</dbReference>
<dbReference type="GO" id="GO:0016491">
    <property type="term" value="F:oxidoreductase activity"/>
    <property type="evidence" value="ECO:0007669"/>
    <property type="project" value="UniProtKB-KW"/>
</dbReference>
<dbReference type="PANTHER" id="PTHR42760">
    <property type="entry name" value="SHORT-CHAIN DEHYDROGENASES/REDUCTASES FAMILY MEMBER"/>
    <property type="match status" value="1"/>
</dbReference>
<dbReference type="InterPro" id="IPR036291">
    <property type="entry name" value="NAD(P)-bd_dom_sf"/>
</dbReference>
<keyword evidence="4" id="KW-1185">Reference proteome</keyword>
<gene>
    <name evidence="3" type="ORF">ACFO5X_15575</name>
</gene>
<accession>A0ABV9KIP2</accession>
<dbReference type="Pfam" id="PF13561">
    <property type="entry name" value="adh_short_C2"/>
    <property type="match status" value="1"/>
</dbReference>
<dbReference type="PRINTS" id="PR00081">
    <property type="entry name" value="GDHRDH"/>
</dbReference>
<comment type="caution">
    <text evidence="3">The sequence shown here is derived from an EMBL/GenBank/DDBJ whole genome shotgun (WGS) entry which is preliminary data.</text>
</comment>
<evidence type="ECO:0000313" key="4">
    <source>
        <dbReference type="Proteomes" id="UP001595973"/>
    </source>
</evidence>
<dbReference type="InterPro" id="IPR020904">
    <property type="entry name" value="Sc_DH/Rdtase_CS"/>
</dbReference>
<dbReference type="PROSITE" id="PS00061">
    <property type="entry name" value="ADH_SHORT"/>
    <property type="match status" value="1"/>
</dbReference>
<protein>
    <submittedName>
        <fullName evidence="3">SDR family NAD(P)-dependent oxidoreductase</fullName>
        <ecNumber evidence="3">1.1.1.-</ecNumber>
    </submittedName>
</protein>
<organism evidence="3 4">
    <name type="scientific">Seohaeicola nanhaiensis</name>
    <dbReference type="NCBI Taxonomy" id="1387282"/>
    <lineage>
        <taxon>Bacteria</taxon>
        <taxon>Pseudomonadati</taxon>
        <taxon>Pseudomonadota</taxon>
        <taxon>Alphaproteobacteria</taxon>
        <taxon>Rhodobacterales</taxon>
        <taxon>Roseobacteraceae</taxon>
        <taxon>Seohaeicola</taxon>
    </lineage>
</organism>
<dbReference type="EC" id="1.1.1.-" evidence="3"/>